<dbReference type="SUPFAM" id="SSF56815">
    <property type="entry name" value="Sec1/munc18-like (SM) proteins"/>
    <property type="match status" value="1"/>
</dbReference>
<dbReference type="AlphaFoldDB" id="A0A3Q2ED34"/>
<keyword evidence="2" id="KW-1185">Reference proteome</keyword>
<accession>A0A3Q2ED34</accession>
<reference evidence="1" key="1">
    <citation type="submission" date="2025-08" db="UniProtKB">
        <authorList>
            <consortium name="Ensembl"/>
        </authorList>
    </citation>
    <scope>IDENTIFICATION</scope>
</reference>
<protein>
    <submittedName>
        <fullName evidence="1">Uncharacterized protein</fullName>
    </submittedName>
</protein>
<dbReference type="Gene3D" id="3.40.50.1910">
    <property type="match status" value="1"/>
</dbReference>
<dbReference type="InterPro" id="IPR027482">
    <property type="entry name" value="Sec1-like_dom2"/>
</dbReference>
<dbReference type="STRING" id="28743.ENSCVAP00000030142"/>
<name>A0A3Q2ED34_CYPVA</name>
<dbReference type="InterPro" id="IPR036045">
    <property type="entry name" value="Sec1-like_sf"/>
</dbReference>
<evidence type="ECO:0000313" key="2">
    <source>
        <dbReference type="Proteomes" id="UP000265020"/>
    </source>
</evidence>
<dbReference type="Ensembl" id="ENSCVAT00000023772.1">
    <property type="protein sequence ID" value="ENSCVAP00000030142.1"/>
    <property type="gene ID" value="ENSCVAG00000018465.1"/>
</dbReference>
<dbReference type="Proteomes" id="UP000265020">
    <property type="component" value="Unassembled WGS sequence"/>
</dbReference>
<reference evidence="1" key="2">
    <citation type="submission" date="2025-09" db="UniProtKB">
        <authorList>
            <consortium name="Ensembl"/>
        </authorList>
    </citation>
    <scope>IDENTIFICATION</scope>
</reference>
<evidence type="ECO:0000313" key="1">
    <source>
        <dbReference type="Ensembl" id="ENSCVAP00000030142.1"/>
    </source>
</evidence>
<organism evidence="1 2">
    <name type="scientific">Cyprinodon variegatus</name>
    <name type="common">Sheepshead minnow</name>
    <dbReference type="NCBI Taxonomy" id="28743"/>
    <lineage>
        <taxon>Eukaryota</taxon>
        <taxon>Metazoa</taxon>
        <taxon>Chordata</taxon>
        <taxon>Craniata</taxon>
        <taxon>Vertebrata</taxon>
        <taxon>Euteleostomi</taxon>
        <taxon>Actinopterygii</taxon>
        <taxon>Neopterygii</taxon>
        <taxon>Teleostei</taxon>
        <taxon>Neoteleostei</taxon>
        <taxon>Acanthomorphata</taxon>
        <taxon>Ovalentaria</taxon>
        <taxon>Atherinomorphae</taxon>
        <taxon>Cyprinodontiformes</taxon>
        <taxon>Cyprinodontidae</taxon>
        <taxon>Cyprinodon</taxon>
    </lineage>
</organism>
<proteinExistence type="predicted"/>
<sequence length="159" mass="17358">MQSDLISWNILMRWGQVHTNTENAIEDKLDRKQWLFVSNPAPINTTQTALLSAHFGNCRRNKSPTEYRSGPLLIIFMIGGLSHSEMCSWDTLPGCISSCGVGLGLVLDCIAALFSVVAGSGTFFLFWLPLSPTGGSGDLLLSLFPLEGFALRPRRIVAS</sequence>